<keyword evidence="14" id="KW-1185">Reference proteome</keyword>
<evidence type="ECO:0000256" key="8">
    <source>
        <dbReference type="ARBA" id="ARBA00022833"/>
    </source>
</evidence>
<feature type="binding site" evidence="10">
    <location>
        <begin position="431"/>
        <end position="433"/>
    </location>
    <ligand>
        <name>L-homocysteine</name>
        <dbReference type="ChEBI" id="CHEBI:58199"/>
    </ligand>
</feature>
<feature type="binding site" evidence="10">
    <location>
        <position position="561"/>
    </location>
    <ligand>
        <name>5-methyltetrahydropteroyltri-L-glutamate</name>
        <dbReference type="ChEBI" id="CHEBI:58207"/>
    </ligand>
</feature>
<feature type="binding site" evidence="10">
    <location>
        <position position="484"/>
    </location>
    <ligand>
        <name>L-methionine</name>
        <dbReference type="ChEBI" id="CHEBI:57844"/>
    </ligand>
</feature>
<comment type="cofactor">
    <cofactor evidence="10">
        <name>Zn(2+)</name>
        <dbReference type="ChEBI" id="CHEBI:29105"/>
    </cofactor>
    <text evidence="10">Binds 1 zinc ion per subunit.</text>
</comment>
<dbReference type="CDD" id="cd03311">
    <property type="entry name" value="CIMS_C_terminal_like"/>
    <property type="match status" value="1"/>
</dbReference>
<comment type="pathway">
    <text evidence="2 10">Amino-acid biosynthesis; L-methionine biosynthesis via de novo pathway; L-methionine from L-homocysteine (MetE route): step 1/1.</text>
</comment>
<dbReference type="PIRSF" id="PIRSF000382">
    <property type="entry name" value="MeTrfase_B12_ind"/>
    <property type="match status" value="1"/>
</dbReference>
<dbReference type="InterPro" id="IPR006276">
    <property type="entry name" value="Cobalamin-indep_Met_synthase"/>
</dbReference>
<evidence type="ECO:0000256" key="9">
    <source>
        <dbReference type="ARBA" id="ARBA00023167"/>
    </source>
</evidence>
<dbReference type="Pfam" id="PF08267">
    <property type="entry name" value="Meth_synt_1"/>
    <property type="match status" value="1"/>
</dbReference>
<feature type="binding site" evidence="10">
    <location>
        <position position="643"/>
    </location>
    <ligand>
        <name>Zn(2+)</name>
        <dbReference type="ChEBI" id="CHEBI:29105"/>
        <note>catalytic</note>
    </ligand>
</feature>
<gene>
    <name evidence="10" type="primary">metE</name>
    <name evidence="13" type="ORF">EBB06_03570</name>
</gene>
<evidence type="ECO:0000313" key="13">
    <source>
        <dbReference type="EMBL" id="RXZ44981.1"/>
    </source>
</evidence>
<dbReference type="NCBIfam" id="NF003556">
    <property type="entry name" value="PRK05222.1"/>
    <property type="match status" value="1"/>
</dbReference>
<evidence type="ECO:0000256" key="1">
    <source>
        <dbReference type="ARBA" id="ARBA00002777"/>
    </source>
</evidence>
<evidence type="ECO:0000313" key="14">
    <source>
        <dbReference type="Proteomes" id="UP000290682"/>
    </source>
</evidence>
<feature type="binding site" evidence="10">
    <location>
        <position position="726"/>
    </location>
    <ligand>
        <name>Zn(2+)</name>
        <dbReference type="ChEBI" id="CHEBI:29105"/>
        <note>catalytic</note>
    </ligand>
</feature>
<dbReference type="Proteomes" id="UP000290682">
    <property type="component" value="Unassembled WGS sequence"/>
</dbReference>
<evidence type="ECO:0000256" key="7">
    <source>
        <dbReference type="ARBA" id="ARBA00022723"/>
    </source>
</evidence>
<dbReference type="PANTHER" id="PTHR30519">
    <property type="entry name" value="5-METHYLTETRAHYDROPTEROYLTRIGLUTAMATE--HOMOCYSTEINE METHYLTRANSFERASE"/>
    <property type="match status" value="1"/>
</dbReference>
<dbReference type="InterPro" id="IPR002629">
    <property type="entry name" value="Met_Synth_C/arc"/>
</dbReference>
<evidence type="ECO:0000256" key="5">
    <source>
        <dbReference type="ARBA" id="ARBA00022605"/>
    </source>
</evidence>
<keyword evidence="5 10" id="KW-0028">Amino-acid biosynthesis</keyword>
<sequence length="760" mass="84065">MSIVHNLGFPRIGAKRELKFWLESYWKGELPAEELLKNARGLREKHWLLQRGAGVDRVPVGDAALYDHVLDALVLVGALPKRFKLDAASLDLKGYFTLARGDATHHAMEMTKWFDTNYHYLVPEWRADTAFFANPARLVEQVREAKALGVTAKPVLVGPLTLLWLGKSKDGSQPLELIAKLAEAYVGVLEALAAEGVDWVQIDEPILALDLPAEWREAFAPVYAKLAEVRVKLLLATYFGSVAQHAALIAALPVAGVHLDLTRAPEQLDAFLPAWPENRVLSAGVVNGRNVWRTGLSAALVQLENARQKLGDKLWIAPSCSLLHSPIDVAQETELDVELKTWLAFAVQKLNELKLLKRGVVNGRGDIANELAASDFVQASRRNSPRVHRLEVATRLAKLAPNADRRDSAYPLRAKKQAAWLKLPLLPTTTIGSFPQTAEIRAARAAFKRGELSDADYKTAMQKEIALAVREQEALGIDVPVHGEAERNDMVEYFGEQMTGYLFTRHGWVQSYGSRCVKPPVIYGDVARPKAMTVEWSAYAQSLTDKPMKGMLTGPVTMLQWSFVRDDAPRSLVCKQLALALNDEVLDLETAGIRVIQIDEPALREGLPLKSADWDGYLAWAGEAFRLSSSGVDDATQIHTHMCYSEFNDILPAIAALDADVITIETSRSDMELLTAFGDFEYPNEIGPGVYDIHSPRIPAEEEIERLLTKALAVIPARRLWVNPDCGLKTRGWPEVKAALANMMTVTRNLREKLAATATA</sequence>
<feature type="binding site" evidence="10">
    <location>
        <begin position="16"/>
        <end position="19"/>
    </location>
    <ligand>
        <name>5-methyltetrahydropteroyltri-L-glutamate</name>
        <dbReference type="ChEBI" id="CHEBI:58207"/>
    </ligand>
</feature>
<dbReference type="GO" id="GO:0003871">
    <property type="term" value="F:5-methyltetrahydropteroyltriglutamate-homocysteine S-methyltransferase activity"/>
    <property type="evidence" value="ECO:0007669"/>
    <property type="project" value="UniProtKB-EC"/>
</dbReference>
<evidence type="ECO:0000256" key="10">
    <source>
        <dbReference type="HAMAP-Rule" id="MF_00172"/>
    </source>
</evidence>
<dbReference type="CDD" id="cd03312">
    <property type="entry name" value="CIMS_N_terminal_like"/>
    <property type="match status" value="1"/>
</dbReference>
<feature type="active site" description="Proton donor" evidence="10">
    <location>
        <position position="694"/>
    </location>
</feature>
<dbReference type="EMBL" id="REGR01000002">
    <property type="protein sequence ID" value="RXZ44981.1"/>
    <property type="molecule type" value="Genomic_DNA"/>
</dbReference>
<feature type="domain" description="Cobalamin-independent methionine synthase MetE C-terminal/archaeal" evidence="11">
    <location>
        <begin position="426"/>
        <end position="748"/>
    </location>
</feature>
<keyword evidence="9 10" id="KW-0486">Methionine biosynthesis</keyword>
<feature type="domain" description="Cobalamin-independent methionine synthase MetE N-terminal" evidence="12">
    <location>
        <begin position="5"/>
        <end position="309"/>
    </location>
</feature>
<dbReference type="SUPFAM" id="SSF51726">
    <property type="entry name" value="UROD/MetE-like"/>
    <property type="match status" value="2"/>
</dbReference>
<keyword evidence="10" id="KW-0677">Repeat</keyword>
<evidence type="ECO:0000256" key="6">
    <source>
        <dbReference type="ARBA" id="ARBA00022679"/>
    </source>
</evidence>
<feature type="binding site" evidence="10">
    <location>
        <position position="599"/>
    </location>
    <ligand>
        <name>L-methionine</name>
        <dbReference type="ChEBI" id="CHEBI:57844"/>
    </ligand>
</feature>
<dbReference type="NCBIfam" id="TIGR01371">
    <property type="entry name" value="met_syn_B12ind"/>
    <property type="match status" value="1"/>
</dbReference>
<protein>
    <recommendedName>
        <fullName evidence="10">5-methyltetrahydropteroyltriglutamate--homocysteine methyltransferase</fullName>
        <ecNumber evidence="10">2.1.1.14</ecNumber>
    </recommendedName>
    <alternativeName>
        <fullName evidence="10">Cobalamin-independent methionine synthase</fullName>
    </alternativeName>
    <alternativeName>
        <fullName evidence="10">Methionine synthase, vitamin-B12 independent isozyme</fullName>
    </alternativeName>
</protein>
<keyword evidence="4 10" id="KW-0489">Methyltransferase</keyword>
<comment type="catalytic activity">
    <reaction evidence="10">
        <text>5-methyltetrahydropteroyltri-L-glutamate + L-homocysteine = tetrahydropteroyltri-L-glutamate + L-methionine</text>
        <dbReference type="Rhea" id="RHEA:21196"/>
        <dbReference type="ChEBI" id="CHEBI:57844"/>
        <dbReference type="ChEBI" id="CHEBI:58140"/>
        <dbReference type="ChEBI" id="CHEBI:58199"/>
        <dbReference type="ChEBI" id="CHEBI:58207"/>
        <dbReference type="EC" id="2.1.1.14"/>
    </reaction>
</comment>
<proteinExistence type="inferred from homology"/>
<evidence type="ECO:0000256" key="4">
    <source>
        <dbReference type="ARBA" id="ARBA00022603"/>
    </source>
</evidence>
<keyword evidence="8 10" id="KW-0862">Zinc</keyword>
<organism evidence="13 14">
    <name type="scientific">Crenobacter cavernae</name>
    <dbReference type="NCBI Taxonomy" id="2290923"/>
    <lineage>
        <taxon>Bacteria</taxon>
        <taxon>Pseudomonadati</taxon>
        <taxon>Pseudomonadota</taxon>
        <taxon>Betaproteobacteria</taxon>
        <taxon>Neisseriales</taxon>
        <taxon>Neisseriaceae</taxon>
        <taxon>Crenobacter</taxon>
    </lineage>
</organism>
<accession>A0ABY0FF99</accession>
<reference evidence="13 14" key="1">
    <citation type="submission" date="2018-10" db="EMBL/GenBank/DDBJ databases">
        <title>Draft genome of Fastidiocella sp. strain 375T, a bacterium isolated from a karstic cave dripping water.</title>
        <authorList>
            <person name="Coelho C."/>
            <person name="Verissimo A."/>
            <person name="Tiago I."/>
        </authorList>
    </citation>
    <scope>NUCLEOTIDE SEQUENCE [LARGE SCALE GENOMIC DNA]</scope>
    <source>
        <strain evidence="13 14">CAVE-375</strain>
    </source>
</reference>
<comment type="function">
    <text evidence="1 10">Catalyzes the transfer of a methyl group from 5-methyltetrahydrofolate to homocysteine resulting in methionine formation.</text>
</comment>
<evidence type="ECO:0000259" key="12">
    <source>
        <dbReference type="Pfam" id="PF08267"/>
    </source>
</evidence>
<dbReference type="GO" id="GO:0032259">
    <property type="term" value="P:methylation"/>
    <property type="evidence" value="ECO:0007669"/>
    <property type="project" value="UniProtKB-KW"/>
</dbReference>
<feature type="binding site" evidence="10">
    <location>
        <begin position="515"/>
        <end position="516"/>
    </location>
    <ligand>
        <name>5-methyltetrahydropteroyltri-L-glutamate</name>
        <dbReference type="ChEBI" id="CHEBI:58207"/>
    </ligand>
</feature>
<evidence type="ECO:0000259" key="11">
    <source>
        <dbReference type="Pfam" id="PF01717"/>
    </source>
</evidence>
<dbReference type="InterPro" id="IPR013215">
    <property type="entry name" value="Cbl-indep_Met_Synth_N"/>
</dbReference>
<dbReference type="HAMAP" id="MF_00172">
    <property type="entry name" value="Meth_synth"/>
    <property type="match status" value="1"/>
</dbReference>
<dbReference type="RefSeq" id="WP_129211574.1">
    <property type="nucleotide sequence ID" value="NZ_REGR01000002.1"/>
</dbReference>
<dbReference type="Gene3D" id="3.20.20.210">
    <property type="match status" value="2"/>
</dbReference>
<comment type="caution">
    <text evidence="13">The sequence shown here is derived from an EMBL/GenBank/DDBJ whole genome shotgun (WGS) entry which is preliminary data.</text>
</comment>
<comment type="similarity">
    <text evidence="3 10">Belongs to the vitamin-B12 independent methionine synthase family.</text>
</comment>
<name>A0ABY0FF99_9NEIS</name>
<dbReference type="InterPro" id="IPR038071">
    <property type="entry name" value="UROD/MetE-like_sf"/>
</dbReference>
<feature type="binding site" evidence="10">
    <location>
        <begin position="431"/>
        <end position="433"/>
    </location>
    <ligand>
        <name>L-methionine</name>
        <dbReference type="ChEBI" id="CHEBI:57844"/>
    </ligand>
</feature>
<dbReference type="Pfam" id="PF01717">
    <property type="entry name" value="Meth_synt_2"/>
    <property type="match status" value="1"/>
</dbReference>
<feature type="binding site" evidence="10">
    <location>
        <position position="599"/>
    </location>
    <ligand>
        <name>L-homocysteine</name>
        <dbReference type="ChEBI" id="CHEBI:58199"/>
    </ligand>
</feature>
<keyword evidence="6 10" id="KW-0808">Transferase</keyword>
<feature type="binding site" evidence="10">
    <location>
        <position position="112"/>
    </location>
    <ligand>
        <name>5-methyltetrahydropteroyltri-L-glutamate</name>
        <dbReference type="ChEBI" id="CHEBI:58207"/>
    </ligand>
</feature>
<feature type="binding site" evidence="10">
    <location>
        <position position="605"/>
    </location>
    <ligand>
        <name>5-methyltetrahydropteroyltri-L-glutamate</name>
        <dbReference type="ChEBI" id="CHEBI:58207"/>
    </ligand>
</feature>
<evidence type="ECO:0000256" key="2">
    <source>
        <dbReference type="ARBA" id="ARBA00004681"/>
    </source>
</evidence>
<feature type="binding site" evidence="10">
    <location>
        <position position="484"/>
    </location>
    <ligand>
        <name>L-homocysteine</name>
        <dbReference type="ChEBI" id="CHEBI:58199"/>
    </ligand>
</feature>
<evidence type="ECO:0000256" key="3">
    <source>
        <dbReference type="ARBA" id="ARBA00009553"/>
    </source>
</evidence>
<keyword evidence="7 10" id="KW-0479">Metal-binding</keyword>
<dbReference type="EC" id="2.1.1.14" evidence="10"/>
<feature type="binding site" evidence="10">
    <location>
        <position position="641"/>
    </location>
    <ligand>
        <name>Zn(2+)</name>
        <dbReference type="ChEBI" id="CHEBI:29105"/>
        <note>catalytic</note>
    </ligand>
</feature>
<feature type="binding site" evidence="10">
    <location>
        <position position="665"/>
    </location>
    <ligand>
        <name>Zn(2+)</name>
        <dbReference type="ChEBI" id="CHEBI:29105"/>
        <note>catalytic</note>
    </ligand>
</feature>